<keyword evidence="4" id="KW-1185">Reference proteome</keyword>
<feature type="domain" description="Serine aminopeptidase S33" evidence="2">
    <location>
        <begin position="89"/>
        <end position="195"/>
    </location>
</feature>
<dbReference type="PANTHER" id="PTHR12277">
    <property type="entry name" value="ALPHA/BETA HYDROLASE DOMAIN-CONTAINING PROTEIN"/>
    <property type="match status" value="1"/>
</dbReference>
<dbReference type="RefSeq" id="WP_211102650.1">
    <property type="nucleotide sequence ID" value="NZ_VITO01000008.1"/>
</dbReference>
<dbReference type="Gene3D" id="3.40.50.1820">
    <property type="entry name" value="alpha/beta hydrolase"/>
    <property type="match status" value="1"/>
</dbReference>
<sequence length="313" mass="32145">MRRHPLATAALAVAFCTLSVATGTVANAKSPAGDINLAAQTIPAAIGADPVPDSQHPARMAVLHIPTGGRTGHPVEINGVAYLASGAGPHPTLLLLHGLPGNEKNLDLAQAVRRAGWNVVTMNYRGSWGSPGSFRFANNPEDAAAALAYLRDPARAQELGVDTGRLVIAGHSMGAWTAAHAAARDGKLAGLILISMGDIGIIAHLPHDKLVALAADNHESLAGVTPESMAKDIESHADAFATAPLTARLTATPLLALTSDDGLASHTDALVAGIRAHGGTQISTAHAATDHGWSDHRVALEAAVINWLQKLGN</sequence>
<evidence type="ECO:0000256" key="1">
    <source>
        <dbReference type="SAM" id="SignalP"/>
    </source>
</evidence>
<keyword evidence="3" id="KW-0378">Hydrolase</keyword>
<organism evidence="3 4">
    <name type="scientific">Nitrospirillum amazonense</name>
    <dbReference type="NCBI Taxonomy" id="28077"/>
    <lineage>
        <taxon>Bacteria</taxon>
        <taxon>Pseudomonadati</taxon>
        <taxon>Pseudomonadota</taxon>
        <taxon>Alphaproteobacteria</taxon>
        <taxon>Rhodospirillales</taxon>
        <taxon>Azospirillaceae</taxon>
        <taxon>Nitrospirillum</taxon>
    </lineage>
</organism>
<evidence type="ECO:0000259" key="2">
    <source>
        <dbReference type="Pfam" id="PF12146"/>
    </source>
</evidence>
<dbReference type="Proteomes" id="UP000316545">
    <property type="component" value="Unassembled WGS sequence"/>
</dbReference>
<gene>
    <name evidence="3" type="ORF">FBZ88_10869</name>
</gene>
<proteinExistence type="predicted"/>
<dbReference type="Pfam" id="PF12146">
    <property type="entry name" value="Hydrolase_4"/>
    <property type="match status" value="1"/>
</dbReference>
<evidence type="ECO:0000313" key="4">
    <source>
        <dbReference type="Proteomes" id="UP000316545"/>
    </source>
</evidence>
<evidence type="ECO:0000313" key="3">
    <source>
        <dbReference type="EMBL" id="TWB26305.1"/>
    </source>
</evidence>
<dbReference type="InterPro" id="IPR022742">
    <property type="entry name" value="Hydrolase_4"/>
</dbReference>
<feature type="chain" id="PRO_5021794145" evidence="1">
    <location>
        <begin position="29"/>
        <end position="313"/>
    </location>
</feature>
<accession>A0A560FXE0</accession>
<dbReference type="AlphaFoldDB" id="A0A560FXE0"/>
<name>A0A560FXE0_9PROT</name>
<keyword evidence="3" id="KW-0645">Protease</keyword>
<dbReference type="EMBL" id="VITO01000008">
    <property type="protein sequence ID" value="TWB26305.1"/>
    <property type="molecule type" value="Genomic_DNA"/>
</dbReference>
<dbReference type="GO" id="GO:0004177">
    <property type="term" value="F:aminopeptidase activity"/>
    <property type="evidence" value="ECO:0007669"/>
    <property type="project" value="UniProtKB-KW"/>
</dbReference>
<keyword evidence="3" id="KW-0031">Aminopeptidase</keyword>
<dbReference type="InterPro" id="IPR029058">
    <property type="entry name" value="AB_hydrolase_fold"/>
</dbReference>
<dbReference type="SUPFAM" id="SSF53474">
    <property type="entry name" value="alpha/beta-Hydrolases"/>
    <property type="match status" value="1"/>
</dbReference>
<feature type="signal peptide" evidence="1">
    <location>
        <begin position="1"/>
        <end position="28"/>
    </location>
</feature>
<comment type="caution">
    <text evidence="3">The sequence shown here is derived from an EMBL/GenBank/DDBJ whole genome shotgun (WGS) entry which is preliminary data.</text>
</comment>
<keyword evidence="1" id="KW-0732">Signal</keyword>
<reference evidence="3 4" key="1">
    <citation type="submission" date="2019-06" db="EMBL/GenBank/DDBJ databases">
        <title>Genomic Encyclopedia of Type Strains, Phase IV (KMG-V): Genome sequencing to study the core and pangenomes of soil and plant-associated prokaryotes.</title>
        <authorList>
            <person name="Whitman W."/>
        </authorList>
    </citation>
    <scope>NUCLEOTIDE SEQUENCE [LARGE SCALE GENOMIC DNA]</scope>
    <source>
        <strain evidence="3 4">BR 11865</strain>
    </source>
</reference>
<protein>
    <submittedName>
        <fullName evidence="3">Serine aminopeptidase S33 family</fullName>
    </submittedName>
</protein>